<gene>
    <name evidence="2" type="ORF">KHLLAP_LOCUS11168</name>
</gene>
<dbReference type="EMBL" id="CAUWAG010000018">
    <property type="protein sequence ID" value="CAJ2510700.1"/>
    <property type="molecule type" value="Genomic_DNA"/>
</dbReference>
<comment type="caution">
    <text evidence="2">The sequence shown here is derived from an EMBL/GenBank/DDBJ whole genome shotgun (WGS) entry which is preliminary data.</text>
</comment>
<proteinExistence type="predicted"/>
<keyword evidence="3" id="KW-1185">Reference proteome</keyword>
<name>A0AAI8YN07_9PEZI</name>
<protein>
    <submittedName>
        <fullName evidence="2">Uu.00g063250.m01.CDS01</fullName>
    </submittedName>
</protein>
<accession>A0AAI8YN07</accession>
<sequence>MPSTSSRSRARNLTRAYTASATPSPGYVSLNIPVQYSKLCFRRMDFPVPCCPVAEDLNRQHLQRLIRLILVDRAAVNCYYRGGAPEIDTRDPNFICDGEFFEDDDDDSEE</sequence>
<dbReference type="Proteomes" id="UP001295740">
    <property type="component" value="Unassembled WGS sequence"/>
</dbReference>
<evidence type="ECO:0000313" key="3">
    <source>
        <dbReference type="Proteomes" id="UP001295740"/>
    </source>
</evidence>
<feature type="region of interest" description="Disordered" evidence="1">
    <location>
        <begin position="1"/>
        <end position="23"/>
    </location>
</feature>
<evidence type="ECO:0000313" key="2">
    <source>
        <dbReference type="EMBL" id="CAJ2510700.1"/>
    </source>
</evidence>
<evidence type="ECO:0000256" key="1">
    <source>
        <dbReference type="SAM" id="MobiDB-lite"/>
    </source>
</evidence>
<dbReference type="AlphaFoldDB" id="A0AAI8YN07"/>
<reference evidence="2" key="1">
    <citation type="submission" date="2023-10" db="EMBL/GenBank/DDBJ databases">
        <authorList>
            <person name="Hackl T."/>
        </authorList>
    </citation>
    <scope>NUCLEOTIDE SEQUENCE</scope>
</reference>
<organism evidence="2 3">
    <name type="scientific">Anthostomella pinea</name>
    <dbReference type="NCBI Taxonomy" id="933095"/>
    <lineage>
        <taxon>Eukaryota</taxon>
        <taxon>Fungi</taxon>
        <taxon>Dikarya</taxon>
        <taxon>Ascomycota</taxon>
        <taxon>Pezizomycotina</taxon>
        <taxon>Sordariomycetes</taxon>
        <taxon>Xylariomycetidae</taxon>
        <taxon>Xylariales</taxon>
        <taxon>Xylariaceae</taxon>
        <taxon>Anthostomella</taxon>
    </lineage>
</organism>